<comment type="caution">
    <text evidence="2">The sequence shown here is derived from an EMBL/GenBank/DDBJ whole genome shotgun (WGS) entry which is preliminary data.</text>
</comment>
<dbReference type="Pfam" id="PF00857">
    <property type="entry name" value="Isochorismatase"/>
    <property type="match status" value="1"/>
</dbReference>
<evidence type="ECO:0000313" key="3">
    <source>
        <dbReference type="Proteomes" id="UP000563426"/>
    </source>
</evidence>
<dbReference type="OrthoDB" id="9796958at2"/>
<evidence type="ECO:0000313" key="2">
    <source>
        <dbReference type="EMBL" id="NOK38682.1"/>
    </source>
</evidence>
<sequence>MPSFRLKPEQAALLVVDIQERLCAAMDRDALDRMLARTGAAVEGARALGLPVIVTEQYPQGLGRTHSLLKLRLGDFKPLEKIEFSAATPDVLAVLGDRKQVLITGMEAHICVFQTARDLADSGREPCLLADAVLSRSEEDRRVGLELCRDAGARILTVESALFDMLGRAGTPEFKKVSAAVR</sequence>
<dbReference type="InterPro" id="IPR036380">
    <property type="entry name" value="Isochorismatase-like_sf"/>
</dbReference>
<dbReference type="PANTHER" id="PTHR14119">
    <property type="entry name" value="HYDROLASE"/>
    <property type="match status" value="1"/>
</dbReference>
<proteinExistence type="predicted"/>
<organism evidence="2 3">
    <name type="scientific">Corallococcus exercitus</name>
    <dbReference type="NCBI Taxonomy" id="2316736"/>
    <lineage>
        <taxon>Bacteria</taxon>
        <taxon>Pseudomonadati</taxon>
        <taxon>Myxococcota</taxon>
        <taxon>Myxococcia</taxon>
        <taxon>Myxococcales</taxon>
        <taxon>Cystobacterineae</taxon>
        <taxon>Myxococcaceae</taxon>
        <taxon>Corallococcus</taxon>
    </lineage>
</organism>
<dbReference type="Gene3D" id="3.40.50.850">
    <property type="entry name" value="Isochorismatase-like"/>
    <property type="match status" value="1"/>
</dbReference>
<dbReference type="RefSeq" id="WP_120529576.1">
    <property type="nucleotide sequence ID" value="NZ_JABFJV010000349.1"/>
</dbReference>
<reference evidence="2 3" key="1">
    <citation type="submission" date="2020-05" db="EMBL/GenBank/DDBJ databases">
        <authorList>
            <person name="Whitworth D."/>
        </authorList>
    </citation>
    <scope>NUCLEOTIDE SEQUENCE [LARGE SCALE GENOMIC DNA]</scope>
    <source>
        <strain evidence="2 3">AB043B</strain>
    </source>
</reference>
<protein>
    <submittedName>
        <fullName evidence="2">Isochorismatase family protein</fullName>
    </submittedName>
</protein>
<name>A0A3A8HBW4_9BACT</name>
<dbReference type="SUPFAM" id="SSF52499">
    <property type="entry name" value="Isochorismatase-like hydrolases"/>
    <property type="match status" value="1"/>
</dbReference>
<feature type="domain" description="Isochorismatase-like" evidence="1">
    <location>
        <begin position="11"/>
        <end position="159"/>
    </location>
</feature>
<dbReference type="Proteomes" id="UP000563426">
    <property type="component" value="Unassembled WGS sequence"/>
</dbReference>
<dbReference type="InterPro" id="IPR000868">
    <property type="entry name" value="Isochorismatase-like_dom"/>
</dbReference>
<dbReference type="InterPro" id="IPR050993">
    <property type="entry name" value="Isochorismatase_domain"/>
</dbReference>
<keyword evidence="3" id="KW-1185">Reference proteome</keyword>
<gene>
    <name evidence="2" type="ORF">HMI49_36365</name>
</gene>
<dbReference type="EMBL" id="JABFJV010000349">
    <property type="protein sequence ID" value="NOK38682.1"/>
    <property type="molecule type" value="Genomic_DNA"/>
</dbReference>
<dbReference type="PANTHER" id="PTHR14119:SF3">
    <property type="entry name" value="ISOCHORISMATASE DOMAIN-CONTAINING PROTEIN 2"/>
    <property type="match status" value="1"/>
</dbReference>
<accession>A0A3A8HBW4</accession>
<dbReference type="AlphaFoldDB" id="A0A3A8HBW4"/>
<evidence type="ECO:0000259" key="1">
    <source>
        <dbReference type="Pfam" id="PF00857"/>
    </source>
</evidence>